<evidence type="ECO:0000256" key="4">
    <source>
        <dbReference type="ARBA" id="ARBA00022679"/>
    </source>
</evidence>
<keyword evidence="6" id="KW-0418">Kinase</keyword>
<keyword evidence="9" id="KW-1185">Reference proteome</keyword>
<accession>A0ABU3FPQ4</accession>
<organism evidence="8 9">
    <name type="scientific">Enterococcus viikkiensis</name>
    <dbReference type="NCBI Taxonomy" id="930854"/>
    <lineage>
        <taxon>Bacteria</taxon>
        <taxon>Bacillati</taxon>
        <taxon>Bacillota</taxon>
        <taxon>Bacilli</taxon>
        <taxon>Lactobacillales</taxon>
        <taxon>Enterococcaceae</taxon>
        <taxon>Enterococcus</taxon>
    </lineage>
</organism>
<keyword evidence="3 8" id="KW-0762">Sugar transport</keyword>
<dbReference type="PROSITE" id="PS00371">
    <property type="entry name" value="PTS_EIIA_TYPE_1_HIS"/>
    <property type="match status" value="1"/>
</dbReference>
<evidence type="ECO:0000313" key="8">
    <source>
        <dbReference type="EMBL" id="MDT2827633.1"/>
    </source>
</evidence>
<sequence>MFGLFNKKLELHAPVSGNVIEITEVNDPVFSQKMMGEGFAVKPTEGQINSPINGRVKSIFPTLHAVALETTEGQEMLLHIGIDTVELQGEGFQSSLTEGQKIKIGDPLVQIDLAVLAEKGKDNVIIVVLPELKDKQVSVQTGEKQSGEVAAILK</sequence>
<evidence type="ECO:0000256" key="3">
    <source>
        <dbReference type="ARBA" id="ARBA00022597"/>
    </source>
</evidence>
<evidence type="ECO:0000256" key="1">
    <source>
        <dbReference type="ARBA" id="ARBA00004496"/>
    </source>
</evidence>
<evidence type="ECO:0000313" key="9">
    <source>
        <dbReference type="Proteomes" id="UP001265301"/>
    </source>
</evidence>
<evidence type="ECO:0000256" key="6">
    <source>
        <dbReference type="ARBA" id="ARBA00022777"/>
    </source>
</evidence>
<reference evidence="8 9" key="1">
    <citation type="submission" date="2023-03" db="EMBL/GenBank/DDBJ databases">
        <authorList>
            <person name="Shen W."/>
            <person name="Cai J."/>
        </authorList>
    </citation>
    <scope>NUCLEOTIDE SEQUENCE [LARGE SCALE GENOMIC DNA]</scope>
    <source>
        <strain evidence="8 9">B101</strain>
    </source>
</reference>
<keyword evidence="2" id="KW-0813">Transport</keyword>
<evidence type="ECO:0000256" key="2">
    <source>
        <dbReference type="ARBA" id="ARBA00022448"/>
    </source>
</evidence>
<comment type="subcellular location">
    <subcellularLocation>
        <location evidence="1">Cytoplasm</location>
    </subcellularLocation>
</comment>
<dbReference type="Proteomes" id="UP001265301">
    <property type="component" value="Unassembled WGS sequence"/>
</dbReference>
<dbReference type="InterPro" id="IPR001127">
    <property type="entry name" value="PTS_EIIA_1_perm"/>
</dbReference>
<keyword evidence="5" id="KW-0598">Phosphotransferase system</keyword>
<dbReference type="SUPFAM" id="SSF51261">
    <property type="entry name" value="Duplicated hybrid motif"/>
    <property type="match status" value="1"/>
</dbReference>
<proteinExistence type="predicted"/>
<dbReference type="NCBIfam" id="TIGR00830">
    <property type="entry name" value="PTBA"/>
    <property type="match status" value="1"/>
</dbReference>
<comment type="caution">
    <text evidence="8">The sequence shown here is derived from an EMBL/GenBank/DDBJ whole genome shotgun (WGS) entry which is preliminary data.</text>
</comment>
<dbReference type="PANTHER" id="PTHR45008:SF1">
    <property type="entry name" value="PTS SYSTEM GLUCOSE-SPECIFIC EIIA COMPONENT"/>
    <property type="match status" value="1"/>
</dbReference>
<dbReference type="Pfam" id="PF00358">
    <property type="entry name" value="PTS_EIIA_1"/>
    <property type="match status" value="1"/>
</dbReference>
<feature type="domain" description="PTS EIIA type-1" evidence="7">
    <location>
        <begin position="27"/>
        <end position="131"/>
    </location>
</feature>
<evidence type="ECO:0000259" key="7">
    <source>
        <dbReference type="PROSITE" id="PS51093"/>
    </source>
</evidence>
<evidence type="ECO:0000256" key="5">
    <source>
        <dbReference type="ARBA" id="ARBA00022683"/>
    </source>
</evidence>
<gene>
    <name evidence="8" type="ORF">P7H59_04095</name>
</gene>
<dbReference type="EMBL" id="JARQBN010000005">
    <property type="protein sequence ID" value="MDT2827633.1"/>
    <property type="molecule type" value="Genomic_DNA"/>
</dbReference>
<protein>
    <submittedName>
        <fullName evidence="8">PTS glucose transporter subunit IIA</fullName>
    </submittedName>
</protein>
<name>A0ABU3FPQ4_9ENTE</name>
<dbReference type="InterPro" id="IPR011055">
    <property type="entry name" value="Dup_hybrid_motif"/>
</dbReference>
<dbReference type="Gene3D" id="2.70.70.10">
    <property type="entry name" value="Glucose Permease (Domain IIA)"/>
    <property type="match status" value="1"/>
</dbReference>
<dbReference type="PANTHER" id="PTHR45008">
    <property type="entry name" value="PTS SYSTEM GLUCOSE-SPECIFIC EIIA COMPONENT"/>
    <property type="match status" value="1"/>
</dbReference>
<dbReference type="RefSeq" id="WP_311818715.1">
    <property type="nucleotide sequence ID" value="NZ_JARQBN010000005.1"/>
</dbReference>
<keyword evidence="4" id="KW-0808">Transferase</keyword>
<dbReference type="PROSITE" id="PS51093">
    <property type="entry name" value="PTS_EIIA_TYPE_1"/>
    <property type="match status" value="1"/>
</dbReference>
<dbReference type="InterPro" id="IPR050890">
    <property type="entry name" value="PTS_EIIA_component"/>
</dbReference>